<dbReference type="PRINTS" id="PR00598">
    <property type="entry name" value="HTHMARR"/>
</dbReference>
<accession>A0ABT3N8S9</accession>
<feature type="domain" description="HTH marR-type" evidence="4">
    <location>
        <begin position="1"/>
        <end position="136"/>
    </location>
</feature>
<dbReference type="RefSeq" id="WP_265424729.1">
    <property type="nucleotide sequence ID" value="NZ_JAPFPW010000007.1"/>
</dbReference>
<dbReference type="PROSITE" id="PS50995">
    <property type="entry name" value="HTH_MARR_2"/>
    <property type="match status" value="1"/>
</dbReference>
<organism evidence="5 6">
    <name type="scientific">Desulfobotulus pelophilus</name>
    <dbReference type="NCBI Taxonomy" id="2823377"/>
    <lineage>
        <taxon>Bacteria</taxon>
        <taxon>Pseudomonadati</taxon>
        <taxon>Thermodesulfobacteriota</taxon>
        <taxon>Desulfobacteria</taxon>
        <taxon>Desulfobacterales</taxon>
        <taxon>Desulfobacteraceae</taxon>
        <taxon>Desulfobotulus</taxon>
    </lineage>
</organism>
<dbReference type="Gene3D" id="1.10.10.10">
    <property type="entry name" value="Winged helix-like DNA-binding domain superfamily/Winged helix DNA-binding domain"/>
    <property type="match status" value="1"/>
</dbReference>
<evidence type="ECO:0000259" key="4">
    <source>
        <dbReference type="PROSITE" id="PS50995"/>
    </source>
</evidence>
<sequence>MDLAECLKVLQAHMWELWREAANRSGSGELTSSELYYLYALLGSSEGMRLTELAEVMRVSKASASAMAAKLESRGYLERWPCPEDRRASLLRVTVKSRGLEQEDDRVFRCMAKRIEDSLGQDEYRELSRLLVRVCAGLVCER</sequence>
<evidence type="ECO:0000313" key="5">
    <source>
        <dbReference type="EMBL" id="MCW7753860.1"/>
    </source>
</evidence>
<keyword evidence="6" id="KW-1185">Reference proteome</keyword>
<keyword evidence="2" id="KW-0238">DNA-binding</keyword>
<dbReference type="InterPro" id="IPR036388">
    <property type="entry name" value="WH-like_DNA-bd_sf"/>
</dbReference>
<dbReference type="PANTHER" id="PTHR33164:SF99">
    <property type="entry name" value="MARR FAMILY REGULATORY PROTEIN"/>
    <property type="match status" value="1"/>
</dbReference>
<dbReference type="PROSITE" id="PS01117">
    <property type="entry name" value="HTH_MARR_1"/>
    <property type="match status" value="1"/>
</dbReference>
<dbReference type="Pfam" id="PF01047">
    <property type="entry name" value="MarR"/>
    <property type="match status" value="1"/>
</dbReference>
<gene>
    <name evidence="5" type="ORF">OOT00_07675</name>
</gene>
<evidence type="ECO:0000313" key="6">
    <source>
        <dbReference type="Proteomes" id="UP001209681"/>
    </source>
</evidence>
<dbReference type="InterPro" id="IPR036390">
    <property type="entry name" value="WH_DNA-bd_sf"/>
</dbReference>
<name>A0ABT3N8S9_9BACT</name>
<dbReference type="Proteomes" id="UP001209681">
    <property type="component" value="Unassembled WGS sequence"/>
</dbReference>
<dbReference type="SUPFAM" id="SSF46785">
    <property type="entry name" value="Winged helix' DNA-binding domain"/>
    <property type="match status" value="1"/>
</dbReference>
<dbReference type="InterPro" id="IPR000835">
    <property type="entry name" value="HTH_MarR-typ"/>
</dbReference>
<reference evidence="5 6" key="1">
    <citation type="submission" date="2022-11" db="EMBL/GenBank/DDBJ databases">
        <title>Desulfobotulus tamanensis H1 sp. nov. - anaerobic, alkaliphilic, sulphate reducing bacterium isolated from terrestrial mud volcano.</title>
        <authorList>
            <person name="Frolova A."/>
            <person name="Merkel A.Y."/>
            <person name="Slobodkin A.I."/>
        </authorList>
    </citation>
    <scope>NUCLEOTIDE SEQUENCE [LARGE SCALE GENOMIC DNA]</scope>
    <source>
        <strain evidence="5 6">H1</strain>
    </source>
</reference>
<evidence type="ECO:0000256" key="3">
    <source>
        <dbReference type="ARBA" id="ARBA00023163"/>
    </source>
</evidence>
<protein>
    <submittedName>
        <fullName evidence="5">MarR family transcriptional regulator</fullName>
    </submittedName>
</protein>
<dbReference type="EMBL" id="JAPFPW010000007">
    <property type="protein sequence ID" value="MCW7753860.1"/>
    <property type="molecule type" value="Genomic_DNA"/>
</dbReference>
<comment type="caution">
    <text evidence="5">The sequence shown here is derived from an EMBL/GenBank/DDBJ whole genome shotgun (WGS) entry which is preliminary data.</text>
</comment>
<keyword evidence="1" id="KW-0805">Transcription regulation</keyword>
<dbReference type="SMART" id="SM00347">
    <property type="entry name" value="HTH_MARR"/>
    <property type="match status" value="1"/>
</dbReference>
<dbReference type="PANTHER" id="PTHR33164">
    <property type="entry name" value="TRANSCRIPTIONAL REGULATOR, MARR FAMILY"/>
    <property type="match status" value="1"/>
</dbReference>
<proteinExistence type="predicted"/>
<keyword evidence="3" id="KW-0804">Transcription</keyword>
<dbReference type="InterPro" id="IPR023187">
    <property type="entry name" value="Tscrpt_reg_MarR-type_CS"/>
</dbReference>
<dbReference type="InterPro" id="IPR039422">
    <property type="entry name" value="MarR/SlyA-like"/>
</dbReference>
<evidence type="ECO:0000256" key="2">
    <source>
        <dbReference type="ARBA" id="ARBA00023125"/>
    </source>
</evidence>
<evidence type="ECO:0000256" key="1">
    <source>
        <dbReference type="ARBA" id="ARBA00023015"/>
    </source>
</evidence>